<feature type="compositionally biased region" description="Polar residues" evidence="14">
    <location>
        <begin position="542"/>
        <end position="559"/>
    </location>
</feature>
<keyword evidence="7 15" id="KW-0812">Transmembrane</keyword>
<keyword evidence="10 15" id="KW-0472">Membrane</keyword>
<dbReference type="GO" id="GO:0008324">
    <property type="term" value="F:monoatomic cation transmembrane transporter activity"/>
    <property type="evidence" value="ECO:0007669"/>
    <property type="project" value="TreeGrafter"/>
</dbReference>
<evidence type="ECO:0000256" key="6">
    <source>
        <dbReference type="ARBA" id="ARBA00022448"/>
    </source>
</evidence>
<evidence type="ECO:0000256" key="9">
    <source>
        <dbReference type="ARBA" id="ARBA00022989"/>
    </source>
</evidence>
<dbReference type="GO" id="GO:0030148">
    <property type="term" value="P:sphingolipid biosynthetic process"/>
    <property type="evidence" value="ECO:0007669"/>
    <property type="project" value="InterPro"/>
</dbReference>
<feature type="transmembrane region" description="Helical" evidence="15">
    <location>
        <begin position="223"/>
        <end position="242"/>
    </location>
</feature>
<evidence type="ECO:0000313" key="18">
    <source>
        <dbReference type="Proteomes" id="UP000789831"/>
    </source>
</evidence>
<keyword evidence="8" id="KW-0746">Sphingolipid metabolism</keyword>
<dbReference type="Pfam" id="PF01699">
    <property type="entry name" value="Na_Ca_ex"/>
    <property type="match status" value="2"/>
</dbReference>
<comment type="subcellular location">
    <subcellularLocation>
        <location evidence="2">Endoplasmic reticulum</location>
    </subcellularLocation>
    <subcellularLocation>
        <location evidence="1">Membrane</location>
        <topology evidence="1">Multi-pass membrane protein</topology>
    </subcellularLocation>
</comment>
<feature type="compositionally biased region" description="Low complexity" evidence="14">
    <location>
        <begin position="463"/>
        <end position="473"/>
    </location>
</feature>
<dbReference type="Proteomes" id="UP000789831">
    <property type="component" value="Unassembled WGS sequence"/>
</dbReference>
<keyword evidence="8" id="KW-0443">Lipid metabolism</keyword>
<feature type="transmembrane region" description="Helical" evidence="15">
    <location>
        <begin position="195"/>
        <end position="216"/>
    </location>
</feature>
<dbReference type="GO" id="GO:0047560">
    <property type="term" value="F:3-dehydrosphinganine reductase activity"/>
    <property type="evidence" value="ECO:0007669"/>
    <property type="project" value="UniProtKB-EC"/>
</dbReference>
<feature type="transmembrane region" description="Helical" evidence="15">
    <location>
        <begin position="1075"/>
        <end position="1093"/>
    </location>
</feature>
<evidence type="ECO:0000256" key="12">
    <source>
        <dbReference type="ARBA" id="ARBA00044737"/>
    </source>
</evidence>
<evidence type="ECO:0000256" key="15">
    <source>
        <dbReference type="SAM" id="Phobius"/>
    </source>
</evidence>
<evidence type="ECO:0000259" key="16">
    <source>
        <dbReference type="Pfam" id="PF01699"/>
    </source>
</evidence>
<dbReference type="InterPro" id="IPR004837">
    <property type="entry name" value="NaCa_Exmemb"/>
</dbReference>
<feature type="domain" description="Sodium/calcium exchanger membrane region" evidence="16">
    <location>
        <begin position="740"/>
        <end position="854"/>
    </location>
</feature>
<dbReference type="GO" id="GO:0006874">
    <property type="term" value="P:intracellular calcium ion homeostasis"/>
    <property type="evidence" value="ECO:0007669"/>
    <property type="project" value="TreeGrafter"/>
</dbReference>
<dbReference type="Gene3D" id="1.20.1420.30">
    <property type="entry name" value="NCX, central ion-binding region"/>
    <property type="match status" value="2"/>
</dbReference>
<evidence type="ECO:0000256" key="4">
    <source>
        <dbReference type="ARBA" id="ARBA00004991"/>
    </source>
</evidence>
<dbReference type="InterPro" id="IPR036291">
    <property type="entry name" value="NAD(P)-bd_dom_sf"/>
</dbReference>
<keyword evidence="18" id="KW-1185">Reference proteome</keyword>
<evidence type="ECO:0000256" key="3">
    <source>
        <dbReference type="ARBA" id="ARBA00004760"/>
    </source>
</evidence>
<feature type="compositionally biased region" description="Polar residues" evidence="14">
    <location>
        <begin position="436"/>
        <end position="452"/>
    </location>
</feature>
<comment type="catalytic activity">
    <reaction evidence="13">
        <text>sphinganine + NADP(+) = 3-oxosphinganine + NADPH + H(+)</text>
        <dbReference type="Rhea" id="RHEA:22640"/>
        <dbReference type="ChEBI" id="CHEBI:15378"/>
        <dbReference type="ChEBI" id="CHEBI:57783"/>
        <dbReference type="ChEBI" id="CHEBI:57817"/>
        <dbReference type="ChEBI" id="CHEBI:58299"/>
        <dbReference type="ChEBI" id="CHEBI:58349"/>
        <dbReference type="EC" id="1.1.1.102"/>
    </reaction>
    <physiologicalReaction direction="right-to-left" evidence="13">
        <dbReference type="Rhea" id="RHEA:22642"/>
    </physiologicalReaction>
</comment>
<dbReference type="InterPro" id="IPR045022">
    <property type="entry name" value="KDSR-like"/>
</dbReference>
<keyword evidence="6" id="KW-0813">Transport</keyword>
<evidence type="ECO:0000256" key="13">
    <source>
        <dbReference type="ARBA" id="ARBA00048930"/>
    </source>
</evidence>
<dbReference type="PRINTS" id="PR00081">
    <property type="entry name" value="GDHRDH"/>
</dbReference>
<feature type="transmembrane region" description="Helical" evidence="15">
    <location>
        <begin position="710"/>
        <end position="727"/>
    </location>
</feature>
<feature type="region of interest" description="Disordered" evidence="14">
    <location>
        <begin position="1229"/>
        <end position="1253"/>
    </location>
</feature>
<organism evidence="17 18">
    <name type="scientific">Ambispora gerdemannii</name>
    <dbReference type="NCBI Taxonomy" id="144530"/>
    <lineage>
        <taxon>Eukaryota</taxon>
        <taxon>Fungi</taxon>
        <taxon>Fungi incertae sedis</taxon>
        <taxon>Mucoromycota</taxon>
        <taxon>Glomeromycotina</taxon>
        <taxon>Glomeromycetes</taxon>
        <taxon>Archaeosporales</taxon>
        <taxon>Ambisporaceae</taxon>
        <taxon>Ambispora</taxon>
    </lineage>
</organism>
<feature type="transmembrane region" description="Helical" evidence="15">
    <location>
        <begin position="248"/>
        <end position="272"/>
    </location>
</feature>
<dbReference type="SUPFAM" id="SSF51735">
    <property type="entry name" value="NAD(P)-binding Rossmann-fold domains"/>
    <property type="match status" value="1"/>
</dbReference>
<dbReference type="EC" id="1.1.1.102" evidence="11"/>
<feature type="transmembrane region" description="Helical" evidence="15">
    <location>
        <begin position="831"/>
        <end position="857"/>
    </location>
</feature>
<dbReference type="InterPro" id="IPR002347">
    <property type="entry name" value="SDR_fam"/>
</dbReference>
<accession>A0A9N9ASX4</accession>
<feature type="transmembrane region" description="Helical" evidence="15">
    <location>
        <begin position="629"/>
        <end position="648"/>
    </location>
</feature>
<dbReference type="AlphaFoldDB" id="A0A9N9ASX4"/>
<evidence type="ECO:0000256" key="10">
    <source>
        <dbReference type="ARBA" id="ARBA00023136"/>
    </source>
</evidence>
<feature type="transmembrane region" description="Helical" evidence="15">
    <location>
        <begin position="119"/>
        <end position="140"/>
    </location>
</feature>
<gene>
    <name evidence="17" type="ORF">AGERDE_LOCUS6321</name>
</gene>
<feature type="transmembrane region" description="Helical" evidence="15">
    <location>
        <begin position="903"/>
        <end position="924"/>
    </location>
</feature>
<evidence type="ECO:0000256" key="8">
    <source>
        <dbReference type="ARBA" id="ARBA00022919"/>
    </source>
</evidence>
<evidence type="ECO:0000256" key="5">
    <source>
        <dbReference type="ARBA" id="ARBA00008170"/>
    </source>
</evidence>
<dbReference type="OrthoDB" id="407410at2759"/>
<dbReference type="Pfam" id="PF00106">
    <property type="entry name" value="adh_short"/>
    <property type="match status" value="1"/>
</dbReference>
<comment type="caution">
    <text evidence="17">The sequence shown here is derived from an EMBL/GenBank/DDBJ whole genome shotgun (WGS) entry which is preliminary data.</text>
</comment>
<proteinExistence type="inferred from homology"/>
<dbReference type="FunFam" id="3.40.50.720:FF:000468">
    <property type="entry name" value="Short-chain dehydrogenase, putative"/>
    <property type="match status" value="1"/>
</dbReference>
<feature type="region of interest" description="Disordered" evidence="14">
    <location>
        <begin position="434"/>
        <end position="591"/>
    </location>
</feature>
<dbReference type="EMBL" id="CAJVPL010000964">
    <property type="protein sequence ID" value="CAG8543840.1"/>
    <property type="molecule type" value="Genomic_DNA"/>
</dbReference>
<protein>
    <recommendedName>
        <fullName evidence="11">3-dehydrosphinganine reductase</fullName>
        <ecNumber evidence="11">1.1.1.102</ecNumber>
    </recommendedName>
</protein>
<comment type="pathway">
    <text evidence="4">Sphingolipid metabolism.</text>
</comment>
<dbReference type="GO" id="GO:0016020">
    <property type="term" value="C:membrane"/>
    <property type="evidence" value="ECO:0007669"/>
    <property type="project" value="UniProtKB-SubCell"/>
</dbReference>
<dbReference type="GO" id="GO:0005783">
    <property type="term" value="C:endoplasmic reticulum"/>
    <property type="evidence" value="ECO:0007669"/>
    <property type="project" value="UniProtKB-SubCell"/>
</dbReference>
<name>A0A9N9ASX4_9GLOM</name>
<feature type="compositionally biased region" description="Low complexity" evidence="14">
    <location>
        <begin position="525"/>
        <end position="536"/>
    </location>
</feature>
<dbReference type="InterPro" id="IPR044880">
    <property type="entry name" value="NCX_ion-bd_dom_sf"/>
</dbReference>
<feature type="transmembrane region" description="Helical" evidence="15">
    <location>
        <begin position="734"/>
        <end position="754"/>
    </location>
</feature>
<comment type="function">
    <text evidence="12">Catalyzes the reduction of 3'-oxosphinganine (3-ketodihydrosphingosine/KDS) to sphinganine (dihydrosphingosine/DHS), the second step of de novo sphingolipid biosynthesis.</text>
</comment>
<feature type="domain" description="Sodium/calcium exchanger membrane region" evidence="16">
    <location>
        <begin position="127"/>
        <end position="266"/>
    </location>
</feature>
<sequence length="1253" mass="137941">MSSRTYFLIICLFLFSNTVNLIWRGRISSTGKRERFSVLSSSNAFSWFPLTKRSISNSEIYSDNSTIFQKDTNLFTEQCKDIYEHEDRCAFVREHCQYYTSGLLNYLDFYFCGLSTLKFPILLVLFTWLLFLFGFVGVAASDFFCPNLSTIAAKLHLSESMAGVTFLAFGNGSPDLFSTFSAVTNHSGSLAIGELIGAASFISSVVAGSMAVITPFRVTRVPFIRDVLFFIGAIAVVIFIITDGEIHFWESAILVIYYCIYVSVVVVGAWLVKRKKKRIWLEQKAREEYTNVLEEGSTDYFGAQHDEEYDDQDAYGYDTYSETDFLLQEEERDETYDRSTSPISMTSFAHHTDNPESNEYYIPSININDVVDQSLGFHHHSYSSSRTIGRPLHRGMRPSLFGAIEFRDVVRSLKLDSNARALGPFGRSHTYDFYNTRGSRPNSIIRSRTLPTAKNDGGRRRSGISFGASESSSQLPNLRRPHSTSDLVNNNDDDQHLKVPSEIVRQKPSTPRLMLIPPTPDQGRSPSLSPSTASSPILFTHSPVSMSPKQSPSSGTPQPSEFFLEGSPPPSPTSDVTPSPPPPSPEPSFTYQSAPIKLSSRLSNIWDNIQPIIFPSLTEFSNKSAFAKLIALLACPAIFLLALTLPVVEPDEITLQDNEKKKQGTNEFEIPPHIQPPTIILEGQDLIIEDKSEEELKNSNWNRWLTSTQFLLAPIFTVTVLTVGIDLDDEPPPFYSSLCFLGFAIAMVWIFLVANEVVGLLQALGLIMGMSDAILGLTIFAMGNSLGDFVANITIAKMGFPMMAMSACFGGPMLRIGISGSYMTLKTREPYLITVSPTLFVSSFGLSIALISALLYLPRNDYQFVARAFFKLPEILKIKMWSLIDYILQLTPYSHLAGKLHPIASIVVAFSLLIVGFIVTNSVTMKLFGKDKFKPAGKHAYITGGSTGLGKALAVFLAKKGASVTIVARDRIKLDTALEEIKVARVNESQIVNAISADVTIHAEAVRALDEAATKHGGKVPDFIFNCAGASIPGIFIDQPIAEFEAGMKLNYFGTLYTVHEAARRMAQQAVKGKIVLVSSVLGFIGFFGYSQYAPTKHAIRGLADCLRNELLLYDISVHCYFPGTILSPGLENENKTKPLVTKQIEGEDDGSTPELCAEALCKGLRRGQYFITSDLVGNIIRAGTRGVAPTNNVVVDALLGFVAWIIAGPARILGDKTVRDAKATYLNSSNTLSGENNSTNVPGNSQAAKKSD</sequence>
<evidence type="ECO:0000313" key="17">
    <source>
        <dbReference type="EMBL" id="CAG8543840.1"/>
    </source>
</evidence>
<evidence type="ECO:0000256" key="14">
    <source>
        <dbReference type="SAM" id="MobiDB-lite"/>
    </source>
</evidence>
<evidence type="ECO:0000256" key="11">
    <source>
        <dbReference type="ARBA" id="ARBA00026112"/>
    </source>
</evidence>
<dbReference type="InterPro" id="IPR051359">
    <property type="entry name" value="CaCA_antiporter"/>
</dbReference>
<dbReference type="Gene3D" id="3.40.50.720">
    <property type="entry name" value="NAD(P)-binding Rossmann-like Domain"/>
    <property type="match status" value="1"/>
</dbReference>
<dbReference type="CDD" id="cd08939">
    <property type="entry name" value="KDSR-like_SDR_c"/>
    <property type="match status" value="1"/>
</dbReference>
<keyword evidence="9 15" id="KW-1133">Transmembrane helix</keyword>
<dbReference type="PANTHER" id="PTHR12266:SF0">
    <property type="entry name" value="MITOCHONDRIAL SODIUM_CALCIUM EXCHANGER PROTEIN"/>
    <property type="match status" value="1"/>
</dbReference>
<feature type="transmembrane region" description="Helical" evidence="15">
    <location>
        <begin position="6"/>
        <end position="23"/>
    </location>
</feature>
<evidence type="ECO:0000256" key="1">
    <source>
        <dbReference type="ARBA" id="ARBA00004141"/>
    </source>
</evidence>
<comment type="similarity">
    <text evidence="5">Belongs to the Ca(2+):cation antiporter (CaCA) (TC 2.A.19) family.</text>
</comment>
<dbReference type="PANTHER" id="PTHR12266">
    <property type="entry name" value="NA+/CA2+ K+ INDEPENDENT EXCHANGER"/>
    <property type="match status" value="1"/>
</dbReference>
<evidence type="ECO:0000256" key="7">
    <source>
        <dbReference type="ARBA" id="ARBA00022692"/>
    </source>
</evidence>
<evidence type="ECO:0000256" key="2">
    <source>
        <dbReference type="ARBA" id="ARBA00004240"/>
    </source>
</evidence>
<reference evidence="17" key="1">
    <citation type="submission" date="2021-06" db="EMBL/GenBank/DDBJ databases">
        <authorList>
            <person name="Kallberg Y."/>
            <person name="Tangrot J."/>
            <person name="Rosling A."/>
        </authorList>
    </citation>
    <scope>NUCLEOTIDE SEQUENCE</scope>
    <source>
        <strain evidence="17">MT106</strain>
    </source>
</reference>
<feature type="compositionally biased region" description="Pro residues" evidence="14">
    <location>
        <begin position="567"/>
        <end position="586"/>
    </location>
</feature>
<comment type="pathway">
    <text evidence="3">Lipid metabolism; sphingolipid metabolism.</text>
</comment>
<dbReference type="GO" id="GO:0006666">
    <property type="term" value="P:3-keto-sphinganine metabolic process"/>
    <property type="evidence" value="ECO:0007669"/>
    <property type="project" value="InterPro"/>
</dbReference>